<dbReference type="RefSeq" id="YP_009373260.1">
    <property type="nucleotide sequence ID" value="NC_034834.1"/>
</dbReference>
<dbReference type="GeneID" id="39105933"/>
<keyword evidence="2" id="KW-1185">Reference proteome</keyword>
<evidence type="ECO:0000313" key="1">
    <source>
        <dbReference type="EMBL" id="ART33385.1"/>
    </source>
</evidence>
<dbReference type="EMBL" id="KY306667">
    <property type="protein sequence ID" value="ART33385.1"/>
    <property type="molecule type" value="Genomic_DNA"/>
</dbReference>
<evidence type="ECO:0000313" key="2">
    <source>
        <dbReference type="Proteomes" id="UP000201603"/>
    </source>
</evidence>
<protein>
    <submittedName>
        <fullName evidence="1">E4-5</fullName>
    </submittedName>
</protein>
<proteinExistence type="predicted"/>
<sequence>MNSSTFFVEFHLPAPVVDYIQSFTTHPVDHLAIEFLFNGLDSNLPLLLPVPSRIVIGCFSVNMSTNLTVIFSITASDLSASVLESLLRVLNYEWIAHLSMIRAPNLPICDPPSLDVDLLEQSSLILLPSEERHFSSR</sequence>
<name>A0A1Y0B6H9_9ADEN</name>
<dbReference type="KEGG" id="vg:39105933"/>
<dbReference type="Proteomes" id="UP000201603">
    <property type="component" value="Segment"/>
</dbReference>
<organism evidence="1 2">
    <name type="scientific">Deer mastadenovirus B</name>
    <dbReference type="NCBI Taxonomy" id="2170000"/>
    <lineage>
        <taxon>Viruses</taxon>
        <taxon>Varidnaviria</taxon>
        <taxon>Bamfordvirae</taxon>
        <taxon>Preplasmiviricota</taxon>
        <taxon>Polisuviricotina</taxon>
        <taxon>Pharingeaviricetes</taxon>
        <taxon>Rowavirales</taxon>
        <taxon>Adenoviridae</taxon>
        <taxon>Mastadenovirus</taxon>
        <taxon>Mastadenovirus cervi</taxon>
    </lineage>
</organism>
<reference evidence="1 2" key="1">
    <citation type="submission" date="2016-12" db="EMBL/GenBank/DDBJ databases">
        <title>Complete genomic sequence of cervid adenovirus 1, a novel mastadenovirus isolated from white-tailed deer.</title>
        <authorList>
            <person name="Neill J.D."/>
            <person name="Ridpath J.F."/>
        </authorList>
    </citation>
    <scope>NUCLEOTIDE SEQUENCE [LARGE SCALE GENOMIC DNA]</scope>
    <source>
        <strain evidence="1">1319</strain>
    </source>
</reference>
<reference evidence="1 2" key="2">
    <citation type="submission" date="2016-12" db="EMBL/GenBank/DDBJ databases">
        <title>Isolation of a novel cervid adenovirus from white-tailed deer (Odocoileus virginianus) fawns in a captive herd.</title>
        <authorList>
            <person name="Ridpath J.F."/>
            <person name="Neill J.D."/>
            <person name="Palmer M.V."/>
            <person name="Bauermann F.V."/>
            <person name="Falkenberg S.M."/>
            <person name="Wolff P.L."/>
        </authorList>
    </citation>
    <scope>NUCLEOTIDE SEQUENCE [LARGE SCALE GENOMIC DNA]</scope>
    <source>
        <strain evidence="1">1319</strain>
    </source>
</reference>
<accession>A0A1Y0B6H9</accession>